<evidence type="ECO:0000259" key="12">
    <source>
        <dbReference type="PROSITE" id="PS50109"/>
    </source>
</evidence>
<dbReference type="PROSITE" id="PS50109">
    <property type="entry name" value="HIS_KIN"/>
    <property type="match status" value="1"/>
</dbReference>
<dbReference type="PANTHER" id="PTHR43547:SF2">
    <property type="entry name" value="HYBRID SIGNAL TRANSDUCTION HISTIDINE KINASE C"/>
    <property type="match status" value="1"/>
</dbReference>
<dbReference type="SUPFAM" id="SSF52172">
    <property type="entry name" value="CheY-like"/>
    <property type="match status" value="1"/>
</dbReference>
<dbReference type="RefSeq" id="WP_147769108.1">
    <property type="nucleotide sequence ID" value="NZ_CANNCE010000006.1"/>
</dbReference>
<dbReference type="SUPFAM" id="SSF47384">
    <property type="entry name" value="Homodimeric domain of signal transducing histidine kinase"/>
    <property type="match status" value="1"/>
</dbReference>
<dbReference type="Pfam" id="PF07494">
    <property type="entry name" value="Reg_prop"/>
    <property type="match status" value="2"/>
</dbReference>
<dbReference type="InterPro" id="IPR004358">
    <property type="entry name" value="Sig_transdc_His_kin-like_C"/>
</dbReference>
<keyword evidence="3 9" id="KW-0597">Phosphoprotein</keyword>
<dbReference type="PRINTS" id="PR00344">
    <property type="entry name" value="BCTRLSENSOR"/>
</dbReference>
<keyword evidence="5" id="KW-0418">Kinase</keyword>
<dbReference type="InterPro" id="IPR011006">
    <property type="entry name" value="CheY-like_superfamily"/>
</dbReference>
<dbReference type="InterPro" id="IPR003661">
    <property type="entry name" value="HisK_dim/P_dom"/>
</dbReference>
<dbReference type="Gene3D" id="3.30.565.10">
    <property type="entry name" value="Histidine kinase-like ATPase, C-terminal domain"/>
    <property type="match status" value="1"/>
</dbReference>
<dbReference type="Proteomes" id="UP000321080">
    <property type="component" value="Unassembled WGS sequence"/>
</dbReference>
<evidence type="ECO:0000313" key="15">
    <source>
        <dbReference type="Proteomes" id="UP000321080"/>
    </source>
</evidence>
<comment type="caution">
    <text evidence="14">The sequence shown here is derived from an EMBL/GenBank/DDBJ whole genome shotgun (WGS) entry which is preliminary data.</text>
</comment>
<feature type="domain" description="Histidine kinase" evidence="12">
    <location>
        <begin position="802"/>
        <end position="1018"/>
    </location>
</feature>
<dbReference type="EMBL" id="VRKQ01000012">
    <property type="protein sequence ID" value="TXG36079.1"/>
    <property type="molecule type" value="Genomic_DNA"/>
</dbReference>
<dbReference type="SMART" id="SM00448">
    <property type="entry name" value="REC"/>
    <property type="match status" value="1"/>
</dbReference>
<sequence length="1303" mass="148624">MRSIFSTFFIILLFPPFAYSQSQIEFEKLVGENVATQSITYAIKQDSIGNIWIGSEEGVLKHNSKFYQIYNTYNGLPESVSNRVTEVFIDSKQRIWIGLEKGVCLYNEALDRFELVGDKAEINPTLVEAIFEDSEGNIWIGGFNGLWKYNVDNPDRTLSRLVTNQSIQAINIFEGNLILGAKKGLFVYDMSIDKLRKVKLPQNKRNISSINFFDDFALIGTKTGDIFRTSYKFKNLQLVSFERALSIPINDIVLDKEGHYYIATDGDGLYYAQNDFSIINHFKEDSNNQKSISSNGIYDLELGKENILWVATYGGGVNYFDSNHLPFQKIQHEINESNSLAVNFTRAIAKDKNGNLWFGTKSGISICDKHYTKWKHFENLSKNKNGTKDIVLALEQDDDFIWAGTYNNGLFKIDINSLKITHYNEVYPEKNILQKVYAIHKDSKENLWVGGIQSDLKVIRPNNKVDSYPIRDVKSISESKSGDIFITGRRGFYRIDDATKAFELVENLKPNKTTLAYSTLNAVFETSEGNLILATNGEGLIFYNAETNKISKLRVSSGIPSDIVQSVLGENDNNIWISTTKGLANIKLSKKDTVINVFDKRDGLASTEYNYGSYAKLNNNLFAFGGPDGVTVFNPNQIKGHDDKPIIAFNEFKLFNKAIEPGEQPLEKHINETKDIVLKSNENSVEIRYTGVLHSSASKIKYTWKLDGYNEEWSTPSYTSFVTFTNLKSGDYIFRVKASNKYGDFGDERKIKISVLAPWWATKKAYALYFLATLIMIYLIIHFTSAIIKKKHADEQIDFLNNITHEIKTPLTILLSSLDGITEDKEANPDSKKRIKTTVKRINSLFEQMLNFHKVTSQDDVVQHISEIELGSHFQKKINNFEPLTKERNIEIVFNNNWNNSLFHFDVDLLDKIILNLFSNAIKYSQENGSIVIDLKKTKNGDLRVDFKDDGLGIPKDQQKFILKRYYRARNAINSQRPGTGLGLIMVKKLIERTGGDIHFVSEENKGTTFTIILKDKKTEYRQHLISKNMLISQQANETDNQLELEEFSDSKILVVEDNNELRAILVNTLGVYFQVYEAENGVEGLEIAHQIFPDIILTDLIMPEMDGMQMARALKEDINLNHIPVFMLTVLQSSKQKLDSIESGISEYLEKPVNIKLLLAKIANTLKWQQKLRKIYIHENELDSASLYRNKHDKTFIEDLENTILNNLDNNSFSVHDLSKSVGMSRTSLYMKLKTLVDLSPQDFIIHAKLKHAKNLLIKGEFSIKEIAYSSGFSNPKYFSTSFKKFYGMTPSGFLESLQKNN</sequence>
<evidence type="ECO:0000256" key="10">
    <source>
        <dbReference type="SAM" id="SignalP"/>
    </source>
</evidence>
<dbReference type="SUPFAM" id="SSF63829">
    <property type="entry name" value="Calcium-dependent phosphotriesterase"/>
    <property type="match status" value="2"/>
</dbReference>
<dbReference type="InterPro" id="IPR009057">
    <property type="entry name" value="Homeodomain-like_sf"/>
</dbReference>
<dbReference type="Pfam" id="PF00072">
    <property type="entry name" value="Response_reg"/>
    <property type="match status" value="1"/>
</dbReference>
<dbReference type="PROSITE" id="PS50110">
    <property type="entry name" value="RESPONSE_REGULATORY"/>
    <property type="match status" value="1"/>
</dbReference>
<dbReference type="InterPro" id="IPR013783">
    <property type="entry name" value="Ig-like_fold"/>
</dbReference>
<keyword evidence="4" id="KW-0808">Transferase</keyword>
<evidence type="ECO:0000256" key="5">
    <source>
        <dbReference type="ARBA" id="ARBA00022777"/>
    </source>
</evidence>
<evidence type="ECO:0000256" key="2">
    <source>
        <dbReference type="ARBA" id="ARBA00012438"/>
    </source>
</evidence>
<dbReference type="InterPro" id="IPR018062">
    <property type="entry name" value="HTH_AraC-typ_CS"/>
</dbReference>
<feature type="domain" description="HTH araC/xylS-type" evidence="11">
    <location>
        <begin position="1199"/>
        <end position="1298"/>
    </location>
</feature>
<dbReference type="Gene3D" id="3.40.50.2300">
    <property type="match status" value="1"/>
</dbReference>
<feature type="domain" description="Response regulatory" evidence="13">
    <location>
        <begin position="1052"/>
        <end position="1167"/>
    </location>
</feature>
<evidence type="ECO:0000256" key="3">
    <source>
        <dbReference type="ARBA" id="ARBA00022553"/>
    </source>
</evidence>
<dbReference type="GO" id="GO:0043565">
    <property type="term" value="F:sequence-specific DNA binding"/>
    <property type="evidence" value="ECO:0007669"/>
    <property type="project" value="InterPro"/>
</dbReference>
<feature type="chain" id="PRO_5022757717" description="histidine kinase" evidence="10">
    <location>
        <begin position="21"/>
        <end position="1303"/>
    </location>
</feature>
<dbReference type="CDD" id="cd00075">
    <property type="entry name" value="HATPase"/>
    <property type="match status" value="1"/>
</dbReference>
<dbReference type="Pfam" id="PF12833">
    <property type="entry name" value="HTH_18"/>
    <property type="match status" value="1"/>
</dbReference>
<keyword evidence="8" id="KW-0804">Transcription</keyword>
<dbReference type="CDD" id="cd00082">
    <property type="entry name" value="HisKA"/>
    <property type="match status" value="1"/>
</dbReference>
<dbReference type="Gene3D" id="2.130.10.10">
    <property type="entry name" value="YVTN repeat-like/Quinoprotein amine dehydrogenase"/>
    <property type="match status" value="2"/>
</dbReference>
<dbReference type="PANTHER" id="PTHR43547">
    <property type="entry name" value="TWO-COMPONENT HISTIDINE KINASE"/>
    <property type="match status" value="1"/>
</dbReference>
<dbReference type="InterPro" id="IPR011123">
    <property type="entry name" value="Y_Y_Y"/>
</dbReference>
<dbReference type="SUPFAM" id="SSF46689">
    <property type="entry name" value="Homeodomain-like"/>
    <property type="match status" value="1"/>
</dbReference>
<keyword evidence="6" id="KW-0805">Transcription regulation</keyword>
<reference evidence="14 15" key="1">
    <citation type="submission" date="2019-08" db="EMBL/GenBank/DDBJ databases">
        <title>Seonamhaeicola sediminis sp. nov., isolated from marine sediment.</title>
        <authorList>
            <person name="Cao W.R."/>
        </authorList>
    </citation>
    <scope>NUCLEOTIDE SEQUENCE [LARGE SCALE GENOMIC DNA]</scope>
    <source>
        <strain evidence="14 15">1505</strain>
    </source>
</reference>
<dbReference type="InterPro" id="IPR011110">
    <property type="entry name" value="Reg_prop"/>
</dbReference>
<dbReference type="InterPro" id="IPR011047">
    <property type="entry name" value="Quinoprotein_ADH-like_sf"/>
</dbReference>
<dbReference type="EC" id="2.7.13.3" evidence="2"/>
<name>A0A5C7GFW4_9FLAO</name>
<comment type="catalytic activity">
    <reaction evidence="1">
        <text>ATP + protein L-histidine = ADP + protein N-phospho-L-histidine.</text>
        <dbReference type="EC" id="2.7.13.3"/>
    </reaction>
</comment>
<dbReference type="InterPro" id="IPR036890">
    <property type="entry name" value="HATPase_C_sf"/>
</dbReference>
<evidence type="ECO:0000256" key="8">
    <source>
        <dbReference type="ARBA" id="ARBA00023163"/>
    </source>
</evidence>
<dbReference type="CDD" id="cd00146">
    <property type="entry name" value="PKD"/>
    <property type="match status" value="1"/>
</dbReference>
<dbReference type="Pfam" id="PF00512">
    <property type="entry name" value="HisKA"/>
    <property type="match status" value="1"/>
</dbReference>
<dbReference type="GO" id="GO:0000155">
    <property type="term" value="F:phosphorelay sensor kinase activity"/>
    <property type="evidence" value="ECO:0007669"/>
    <property type="project" value="InterPro"/>
</dbReference>
<protein>
    <recommendedName>
        <fullName evidence="2">histidine kinase</fullName>
        <ecNumber evidence="2">2.7.13.3</ecNumber>
    </recommendedName>
</protein>
<dbReference type="SMART" id="SM00342">
    <property type="entry name" value="HTH_ARAC"/>
    <property type="match status" value="1"/>
</dbReference>
<dbReference type="InterPro" id="IPR005467">
    <property type="entry name" value="His_kinase_dom"/>
</dbReference>
<dbReference type="SUPFAM" id="SSF50998">
    <property type="entry name" value="Quinoprotein alcohol dehydrogenase-like"/>
    <property type="match status" value="1"/>
</dbReference>
<dbReference type="Pfam" id="PF02518">
    <property type="entry name" value="HATPase_c"/>
    <property type="match status" value="1"/>
</dbReference>
<dbReference type="Gene3D" id="2.60.40.10">
    <property type="entry name" value="Immunoglobulins"/>
    <property type="match status" value="1"/>
</dbReference>
<dbReference type="SMART" id="SM00387">
    <property type="entry name" value="HATPase_c"/>
    <property type="match status" value="1"/>
</dbReference>
<dbReference type="SMART" id="SM00388">
    <property type="entry name" value="HisKA"/>
    <property type="match status" value="1"/>
</dbReference>
<dbReference type="PROSITE" id="PS01124">
    <property type="entry name" value="HTH_ARAC_FAMILY_2"/>
    <property type="match status" value="1"/>
</dbReference>
<evidence type="ECO:0000259" key="11">
    <source>
        <dbReference type="PROSITE" id="PS01124"/>
    </source>
</evidence>
<dbReference type="OrthoDB" id="358279at2"/>
<keyword evidence="10" id="KW-0732">Signal</keyword>
<dbReference type="Gene3D" id="1.10.10.60">
    <property type="entry name" value="Homeodomain-like"/>
    <property type="match status" value="1"/>
</dbReference>
<evidence type="ECO:0000256" key="6">
    <source>
        <dbReference type="ARBA" id="ARBA00023015"/>
    </source>
</evidence>
<dbReference type="FunFam" id="3.30.565.10:FF:000006">
    <property type="entry name" value="Sensor histidine kinase WalK"/>
    <property type="match status" value="1"/>
</dbReference>
<feature type="signal peptide" evidence="10">
    <location>
        <begin position="1"/>
        <end position="20"/>
    </location>
</feature>
<keyword evidence="15" id="KW-1185">Reference proteome</keyword>
<dbReference type="InterPro" id="IPR036097">
    <property type="entry name" value="HisK_dim/P_sf"/>
</dbReference>
<dbReference type="GO" id="GO:0003700">
    <property type="term" value="F:DNA-binding transcription factor activity"/>
    <property type="evidence" value="ECO:0007669"/>
    <property type="project" value="InterPro"/>
</dbReference>
<dbReference type="InterPro" id="IPR015943">
    <property type="entry name" value="WD40/YVTN_repeat-like_dom_sf"/>
</dbReference>
<dbReference type="SUPFAM" id="SSF55874">
    <property type="entry name" value="ATPase domain of HSP90 chaperone/DNA topoisomerase II/histidine kinase"/>
    <property type="match status" value="1"/>
</dbReference>
<feature type="modified residue" description="4-aspartylphosphate" evidence="9">
    <location>
        <position position="1100"/>
    </location>
</feature>
<dbReference type="Pfam" id="PF07495">
    <property type="entry name" value="Y_Y_Y"/>
    <property type="match status" value="1"/>
</dbReference>
<dbReference type="InterPro" id="IPR001789">
    <property type="entry name" value="Sig_transdc_resp-reg_receiver"/>
</dbReference>
<evidence type="ECO:0000259" key="13">
    <source>
        <dbReference type="PROSITE" id="PS50110"/>
    </source>
</evidence>
<evidence type="ECO:0000256" key="1">
    <source>
        <dbReference type="ARBA" id="ARBA00000085"/>
    </source>
</evidence>
<evidence type="ECO:0000256" key="7">
    <source>
        <dbReference type="ARBA" id="ARBA00023125"/>
    </source>
</evidence>
<dbReference type="PROSITE" id="PS00041">
    <property type="entry name" value="HTH_ARAC_FAMILY_1"/>
    <property type="match status" value="1"/>
</dbReference>
<evidence type="ECO:0000256" key="4">
    <source>
        <dbReference type="ARBA" id="ARBA00022679"/>
    </source>
</evidence>
<gene>
    <name evidence="14" type="ORF">FUA22_13395</name>
</gene>
<proteinExistence type="predicted"/>
<dbReference type="InterPro" id="IPR003594">
    <property type="entry name" value="HATPase_dom"/>
</dbReference>
<keyword evidence="7" id="KW-0238">DNA-binding</keyword>
<evidence type="ECO:0000313" key="14">
    <source>
        <dbReference type="EMBL" id="TXG36079.1"/>
    </source>
</evidence>
<dbReference type="InterPro" id="IPR018060">
    <property type="entry name" value="HTH_AraC"/>
</dbReference>
<evidence type="ECO:0000256" key="9">
    <source>
        <dbReference type="PROSITE-ProRule" id="PRU00169"/>
    </source>
</evidence>
<organism evidence="14 15">
    <name type="scientific">Seonamhaeicola maritimus</name>
    <dbReference type="NCBI Taxonomy" id="2591822"/>
    <lineage>
        <taxon>Bacteria</taxon>
        <taxon>Pseudomonadati</taxon>
        <taxon>Bacteroidota</taxon>
        <taxon>Flavobacteriia</taxon>
        <taxon>Flavobacteriales</taxon>
        <taxon>Flavobacteriaceae</taxon>
    </lineage>
</organism>
<accession>A0A5C7GFW4</accession>
<dbReference type="Gene3D" id="1.10.287.130">
    <property type="match status" value="1"/>
</dbReference>